<dbReference type="OrthoDB" id="446168at2759"/>
<gene>
    <name evidence="2" type="ORF">PGO_082690</name>
</gene>
<dbReference type="OMA" id="KFNERTD"/>
<reference evidence="3" key="1">
    <citation type="submission" date="2017-04" db="EMBL/GenBank/DDBJ databases">
        <title>Plasmodium gonderi genome.</title>
        <authorList>
            <person name="Arisue N."/>
            <person name="Honma H."/>
            <person name="Kawai S."/>
            <person name="Tougan T."/>
            <person name="Tanabe K."/>
            <person name="Horii T."/>
        </authorList>
    </citation>
    <scope>NUCLEOTIDE SEQUENCE [LARGE SCALE GENOMIC DNA]</scope>
    <source>
        <strain evidence="3">ATCC 30045</strain>
    </source>
</reference>
<sequence>MNHLKIINRHGKSFSTLSSLKKKWQNLGSYITKESDMSHWRELNAKLFEAEVLVQKQEKEKFKKIDWNMWNEKISNKEVLLCMKNFYEYQMNSLEEMEEMVKVEEMEEKKKNQEDELFEKALKNCKEAEKTSAELLIDGAKTLWINFHNPAITNLDNNEWIDSDLYWQAFVEKHSTYNLNSKSLTPEDEENRNMEKSEWHKKTTKFNERSDTPILYDYMINLPSWEYYDINRRIFLENLVYFLLRTGLCYKFFPELFSWKWKTHIEDLRFQYLEIAQRRRKNYQLSTEKREVPLELQPTDYEHKGEEYHMKLLQHFRDYQNLVLSRLMAHYIFLCDPFIPVQTMEMLQYVLRSYEGGKLYKLNNDQVNCLFYLPPNCDENKTNITYKPLEALTNFNRYLQGKNIKLNDSYFAFLQIFTQIIQERGDFWLTIPNENIADSFLRRYNKDDSLFPVFAEYISLLKENFKNKTEISPNMYENEIVPIEQKYLDECSFFDRLIKTFLPEDISLSFDQVVLPDITKLDLNQIKKLLNEKKIRMLHPQTQQEVLDPDVFMQLVKQEEIQRQQIHEFVKSLPA</sequence>
<name>A0A1Y1JJQ5_PLAGO</name>
<evidence type="ECO:0000256" key="1">
    <source>
        <dbReference type="SAM" id="Coils"/>
    </source>
</evidence>
<protein>
    <submittedName>
        <fullName evidence="2">Uncharacterized protein</fullName>
    </submittedName>
</protein>
<proteinExistence type="predicted"/>
<dbReference type="GeneID" id="39747419"/>
<feature type="coiled-coil region" evidence="1">
    <location>
        <begin position="94"/>
        <end position="131"/>
    </location>
</feature>
<evidence type="ECO:0000313" key="3">
    <source>
        <dbReference type="Proteomes" id="UP000195521"/>
    </source>
</evidence>
<dbReference type="RefSeq" id="XP_028543292.1">
    <property type="nucleotide sequence ID" value="XM_028687491.1"/>
</dbReference>
<evidence type="ECO:0000313" key="2">
    <source>
        <dbReference type="EMBL" id="GAW80703.1"/>
    </source>
</evidence>
<keyword evidence="1" id="KW-0175">Coiled coil</keyword>
<dbReference type="AlphaFoldDB" id="A0A1Y1JJQ5"/>
<dbReference type="Proteomes" id="UP000195521">
    <property type="component" value="Unassembled WGS sequence"/>
</dbReference>
<keyword evidence="3" id="KW-1185">Reference proteome</keyword>
<accession>A0A1Y1JJQ5</accession>
<organism evidence="2 3">
    <name type="scientific">Plasmodium gonderi</name>
    <dbReference type="NCBI Taxonomy" id="77519"/>
    <lineage>
        <taxon>Eukaryota</taxon>
        <taxon>Sar</taxon>
        <taxon>Alveolata</taxon>
        <taxon>Apicomplexa</taxon>
        <taxon>Aconoidasida</taxon>
        <taxon>Haemosporida</taxon>
        <taxon>Plasmodiidae</taxon>
        <taxon>Plasmodium</taxon>
        <taxon>Plasmodium (Plasmodium)</taxon>
    </lineage>
</organism>
<dbReference type="EMBL" id="BDQF01000009">
    <property type="protein sequence ID" value="GAW80703.1"/>
    <property type="molecule type" value="Genomic_DNA"/>
</dbReference>
<comment type="caution">
    <text evidence="2">The sequence shown here is derived from an EMBL/GenBank/DDBJ whole genome shotgun (WGS) entry which is preliminary data.</text>
</comment>